<dbReference type="RefSeq" id="WP_052564621.1">
    <property type="nucleotide sequence ID" value="NZ_BAFN01000001.1"/>
</dbReference>
<protein>
    <submittedName>
        <fullName evidence="1">Uncharacterized protein</fullName>
    </submittedName>
</protein>
<name>A0ABQ0K1M6_9BACT</name>
<dbReference type="Proteomes" id="UP000032309">
    <property type="component" value="Unassembled WGS sequence"/>
</dbReference>
<gene>
    <name evidence="1" type="ORF">BROSI_A3190</name>
</gene>
<keyword evidence="2" id="KW-1185">Reference proteome</keyword>
<dbReference type="Gene3D" id="3.30.230.10">
    <property type="match status" value="1"/>
</dbReference>
<proteinExistence type="predicted"/>
<evidence type="ECO:0000313" key="1">
    <source>
        <dbReference type="EMBL" id="GAN34647.1"/>
    </source>
</evidence>
<accession>A0ABQ0K1M6</accession>
<reference evidence="2" key="1">
    <citation type="journal article" date="2015" name="Genome Announc.">
        <title>Draft Genome Sequence of an Anaerobic Ammonium-Oxidizing Bacterium, "Candidatus Brocadia sinica".</title>
        <authorList>
            <person name="Oshiki M."/>
            <person name="Shinyako-Hata K."/>
            <person name="Satoh H."/>
            <person name="Okabe S."/>
        </authorList>
    </citation>
    <scope>NUCLEOTIDE SEQUENCE [LARGE SCALE GENOMIC DNA]</scope>
    <source>
        <strain evidence="2">JPN1</strain>
    </source>
</reference>
<dbReference type="InterPro" id="IPR020568">
    <property type="entry name" value="Ribosomal_Su5_D2-typ_SF"/>
</dbReference>
<sequence>MNFIPKQHLEIGNYLKYIEEILNKCDKGIEYCKICPNEFVCSELEKDDFGLAGSTISDVLTAIQYALSKVPGYLNPKKRNELKDHIRNYINESPTHERGIWENSIMDILLDDKLANQAYKPRVKTGEIRTLLTYNSRISFSTSLKCSYSENETSFRDISVTLPGEIFSNSISGVNHFVQSKHINNIIIPLTTHIKYGMEKGMTEIVQRCSLNEAELAAALCYYALLTNAPIPENIAVTGGLDSQGKTLSTESPDGKIETVLRELHFVDTIIIAKGASLNIPVPQNISIIEVSDLEQAFDSVFK</sequence>
<dbReference type="EMBL" id="BAFN01000001">
    <property type="protein sequence ID" value="GAN34647.1"/>
    <property type="molecule type" value="Genomic_DNA"/>
</dbReference>
<comment type="caution">
    <text evidence="1">The sequence shown here is derived from an EMBL/GenBank/DDBJ whole genome shotgun (WGS) entry which is preliminary data.</text>
</comment>
<organism evidence="1 2">
    <name type="scientific">Candidatus Brocadia sinica JPN1</name>
    <dbReference type="NCBI Taxonomy" id="1197129"/>
    <lineage>
        <taxon>Bacteria</taxon>
        <taxon>Pseudomonadati</taxon>
        <taxon>Planctomycetota</taxon>
        <taxon>Candidatus Brocadiia</taxon>
        <taxon>Candidatus Brocadiales</taxon>
        <taxon>Candidatus Brocadiaceae</taxon>
        <taxon>Candidatus Brocadia</taxon>
    </lineage>
</organism>
<evidence type="ECO:0000313" key="2">
    <source>
        <dbReference type="Proteomes" id="UP000032309"/>
    </source>
</evidence>
<dbReference type="InterPro" id="IPR014721">
    <property type="entry name" value="Ribsml_uS5_D2-typ_fold_subgr"/>
</dbReference>
<dbReference type="SUPFAM" id="SSF54211">
    <property type="entry name" value="Ribosomal protein S5 domain 2-like"/>
    <property type="match status" value="1"/>
</dbReference>